<organism evidence="11 12">
    <name type="scientific">Atlantibacter hermannii NBRC 105704</name>
    <dbReference type="NCBI Taxonomy" id="1115512"/>
    <lineage>
        <taxon>Bacteria</taxon>
        <taxon>Pseudomonadati</taxon>
        <taxon>Pseudomonadota</taxon>
        <taxon>Gammaproteobacteria</taxon>
        <taxon>Enterobacterales</taxon>
        <taxon>Enterobacteriaceae</taxon>
        <taxon>Atlantibacter</taxon>
    </lineage>
</organism>
<evidence type="ECO:0000259" key="10">
    <source>
        <dbReference type="PROSITE" id="PS51918"/>
    </source>
</evidence>
<dbReference type="CDD" id="cd01335">
    <property type="entry name" value="Radical_SAM"/>
    <property type="match status" value="1"/>
</dbReference>
<feature type="domain" description="4Fe-4S ferredoxin-type" evidence="9">
    <location>
        <begin position="67"/>
        <end position="96"/>
    </location>
</feature>
<evidence type="ECO:0000256" key="2">
    <source>
        <dbReference type="ARBA" id="ARBA00009777"/>
    </source>
</evidence>
<evidence type="ECO:0000256" key="7">
    <source>
        <dbReference type="ARBA" id="ARBA00023004"/>
    </source>
</evidence>
<comment type="cofactor">
    <cofactor evidence="1">
        <name>[4Fe-4S] cluster</name>
        <dbReference type="ChEBI" id="CHEBI:49883"/>
    </cofactor>
</comment>
<dbReference type="GO" id="GO:0016491">
    <property type="term" value="F:oxidoreductase activity"/>
    <property type="evidence" value="ECO:0007669"/>
    <property type="project" value="UniProtKB-KW"/>
</dbReference>
<dbReference type="Gene3D" id="3.20.20.70">
    <property type="entry name" value="Aldolase class I"/>
    <property type="match status" value="1"/>
</dbReference>
<dbReference type="InterPro" id="IPR007197">
    <property type="entry name" value="rSAM"/>
</dbReference>
<dbReference type="RefSeq" id="WP_002437542.1">
    <property type="nucleotide sequence ID" value="NZ_BAFF01000014.1"/>
</dbReference>
<dbReference type="InterPro" id="IPR001989">
    <property type="entry name" value="Radical_activat_CS"/>
</dbReference>
<dbReference type="InterPro" id="IPR012839">
    <property type="entry name" value="Organic_radical_activase"/>
</dbReference>
<evidence type="ECO:0000256" key="6">
    <source>
        <dbReference type="ARBA" id="ARBA00023002"/>
    </source>
</evidence>
<dbReference type="SUPFAM" id="SSF54862">
    <property type="entry name" value="4Fe-4S ferredoxins"/>
    <property type="match status" value="1"/>
</dbReference>
<evidence type="ECO:0000313" key="12">
    <source>
        <dbReference type="Proteomes" id="UP000010297"/>
    </source>
</evidence>
<keyword evidence="12" id="KW-1185">Reference proteome</keyword>
<evidence type="ECO:0000256" key="5">
    <source>
        <dbReference type="ARBA" id="ARBA00022723"/>
    </source>
</evidence>
<keyword evidence="7" id="KW-0408">Iron</keyword>
<dbReference type="InterPro" id="IPR023912">
    <property type="entry name" value="YjjW_bact"/>
</dbReference>
<evidence type="ECO:0000259" key="9">
    <source>
        <dbReference type="PROSITE" id="PS51379"/>
    </source>
</evidence>
<dbReference type="PROSITE" id="PS51379">
    <property type="entry name" value="4FE4S_FER_2"/>
    <property type="match status" value="1"/>
</dbReference>
<keyword evidence="8" id="KW-0411">Iron-sulfur</keyword>
<keyword evidence="5" id="KW-0479">Metal-binding</keyword>
<dbReference type="SFLD" id="SFLDG01066">
    <property type="entry name" value="organic_radical-activating_enz"/>
    <property type="match status" value="1"/>
</dbReference>
<gene>
    <name evidence="11" type="primary">yjjW</name>
    <name evidence="11" type="ORF">EH105704_14_00100</name>
</gene>
<dbReference type="InterPro" id="IPR040074">
    <property type="entry name" value="BssD/PflA/YjjW"/>
</dbReference>
<comment type="caution">
    <text evidence="11">The sequence shown here is derived from an EMBL/GenBank/DDBJ whole genome shotgun (WGS) entry which is preliminary data.</text>
</comment>
<proteinExistence type="inferred from homology"/>
<protein>
    <recommendedName>
        <fullName evidence="13">YjjW family glycine radical enzyme activase</fullName>
    </recommendedName>
</protein>
<dbReference type="PROSITE" id="PS00198">
    <property type="entry name" value="4FE4S_FER_1"/>
    <property type="match status" value="1"/>
</dbReference>
<dbReference type="SFLD" id="SFLDF00392">
    <property type="entry name" value="YjjI_activase"/>
    <property type="match status" value="1"/>
</dbReference>
<dbReference type="InterPro" id="IPR017900">
    <property type="entry name" value="4Fe4S_Fe_S_CS"/>
</dbReference>
<dbReference type="EMBL" id="BAFF01000014">
    <property type="protein sequence ID" value="GAB53308.1"/>
    <property type="molecule type" value="Genomic_DNA"/>
</dbReference>
<dbReference type="Pfam" id="PF04055">
    <property type="entry name" value="Radical_SAM"/>
    <property type="match status" value="1"/>
</dbReference>
<name>H5V5Q0_ATLHE</name>
<dbReference type="PROSITE" id="PS01087">
    <property type="entry name" value="RADICAL_ACTIVATING"/>
    <property type="match status" value="1"/>
</dbReference>
<dbReference type="eggNOG" id="COG1180">
    <property type="taxonomic scope" value="Bacteria"/>
</dbReference>
<keyword evidence="4" id="KW-0949">S-adenosyl-L-methionine</keyword>
<accession>H5V5Q0</accession>
<evidence type="ECO:0008006" key="13">
    <source>
        <dbReference type="Google" id="ProtNLM"/>
    </source>
</evidence>
<dbReference type="Gene3D" id="3.30.70.20">
    <property type="match status" value="1"/>
</dbReference>
<comment type="similarity">
    <text evidence="2">Belongs to the organic radical-activating enzymes family.</text>
</comment>
<feature type="domain" description="Radical SAM core" evidence="10">
    <location>
        <begin position="17"/>
        <end position="278"/>
    </location>
</feature>
<evidence type="ECO:0000256" key="4">
    <source>
        <dbReference type="ARBA" id="ARBA00022691"/>
    </source>
</evidence>
<sequence length="287" mass="31803">MNSRCASINKILPFSCVDGPGSRLALFLQGCNLRCKTCHNPYTIGLCDACGDCVPGCPEQALSLAAGRIIWDETRCAECDTCLQNCPSQASPMTRMLSVEEVLKQTERAAPFIEGITLSGGEATTQLPFVRDLFAAIKRHPALHHLTCLVDSNGELSQSGWEKLIPVMDGAMLDLKAWDDQRHRFLTGRGNTRILNSIRFLASQNKLAEVRLLLIPEHSDYMQHIDELSAFLRELGPVPVRINAFHHHGTYGEARTWRSAGKQEVEQLASALQQRGVRPIILPALYL</sequence>
<evidence type="ECO:0000256" key="8">
    <source>
        <dbReference type="ARBA" id="ARBA00023014"/>
    </source>
</evidence>
<dbReference type="Proteomes" id="UP000010297">
    <property type="component" value="Unassembled WGS sequence"/>
</dbReference>
<dbReference type="GO" id="GO:0046872">
    <property type="term" value="F:metal ion binding"/>
    <property type="evidence" value="ECO:0007669"/>
    <property type="project" value="UniProtKB-KW"/>
</dbReference>
<dbReference type="PROSITE" id="PS51918">
    <property type="entry name" value="RADICAL_SAM"/>
    <property type="match status" value="1"/>
</dbReference>
<evidence type="ECO:0000256" key="1">
    <source>
        <dbReference type="ARBA" id="ARBA00001966"/>
    </source>
</evidence>
<evidence type="ECO:0000256" key="3">
    <source>
        <dbReference type="ARBA" id="ARBA00022485"/>
    </source>
</evidence>
<dbReference type="InterPro" id="IPR058240">
    <property type="entry name" value="rSAM_sf"/>
</dbReference>
<reference evidence="11 12" key="1">
    <citation type="submission" date="2012-02" db="EMBL/GenBank/DDBJ databases">
        <title>Whole genome shotgun sequence of Escherichia hermannii NBRC 105704.</title>
        <authorList>
            <person name="Yoshida I."/>
            <person name="Hosoyama A."/>
            <person name="Tsuchikane K."/>
            <person name="Katsumata H."/>
            <person name="Yamazaki S."/>
            <person name="Fujita N."/>
        </authorList>
    </citation>
    <scope>NUCLEOTIDE SEQUENCE [LARGE SCALE GENOMIC DNA]</scope>
    <source>
        <strain evidence="11 12">NBRC 105704</strain>
    </source>
</reference>
<dbReference type="GO" id="GO:0051539">
    <property type="term" value="F:4 iron, 4 sulfur cluster binding"/>
    <property type="evidence" value="ECO:0007669"/>
    <property type="project" value="UniProtKB-KW"/>
</dbReference>
<dbReference type="SFLD" id="SFLDG01118">
    <property type="entry name" value="activating_enzymes__group_2"/>
    <property type="match status" value="1"/>
</dbReference>
<keyword evidence="3" id="KW-0004">4Fe-4S</keyword>
<dbReference type="AlphaFoldDB" id="H5V5Q0"/>
<dbReference type="GeneID" id="92830067"/>
<dbReference type="InterPro" id="IPR034457">
    <property type="entry name" value="Organic_radical-activating"/>
</dbReference>
<dbReference type="SUPFAM" id="SSF102114">
    <property type="entry name" value="Radical SAM enzymes"/>
    <property type="match status" value="1"/>
</dbReference>
<dbReference type="InterPro" id="IPR013785">
    <property type="entry name" value="Aldolase_TIM"/>
</dbReference>
<evidence type="ECO:0000313" key="11">
    <source>
        <dbReference type="EMBL" id="GAB53308.1"/>
    </source>
</evidence>
<dbReference type="PIRSF" id="PIRSF000371">
    <property type="entry name" value="PFL_act_enz"/>
    <property type="match status" value="1"/>
</dbReference>
<dbReference type="SFLD" id="SFLDS00029">
    <property type="entry name" value="Radical_SAM"/>
    <property type="match status" value="1"/>
</dbReference>
<dbReference type="NCBIfam" id="TIGR04041">
    <property type="entry name" value="activase_YjjW"/>
    <property type="match status" value="1"/>
</dbReference>
<dbReference type="InterPro" id="IPR017896">
    <property type="entry name" value="4Fe4S_Fe-S-bd"/>
</dbReference>
<dbReference type="PANTHER" id="PTHR30352:SF13">
    <property type="entry name" value="GLYCYL-RADICAL ENZYME ACTIVATING ENZYME YJJW-RELATED"/>
    <property type="match status" value="1"/>
</dbReference>
<keyword evidence="6" id="KW-0560">Oxidoreductase</keyword>
<dbReference type="PANTHER" id="PTHR30352">
    <property type="entry name" value="PYRUVATE FORMATE-LYASE-ACTIVATING ENZYME"/>
    <property type="match status" value="1"/>
</dbReference>